<dbReference type="RefSeq" id="WP_184307729.1">
    <property type="nucleotide sequence ID" value="NZ_JACHXU010000022.1"/>
</dbReference>
<dbReference type="SUPFAM" id="SSF54523">
    <property type="entry name" value="Pili subunits"/>
    <property type="match status" value="1"/>
</dbReference>
<name>A0A7W5E4L6_9BACT</name>
<dbReference type="InterPro" id="IPR011453">
    <property type="entry name" value="DUF1559"/>
</dbReference>
<gene>
    <name evidence="2" type="ORF">FHS27_005107</name>
</gene>
<sequence>MSGEPQTKERWRLTRAGAIALLGCLMLLLALLIPAIQTARETARRMSCINNAKQLGLAFHNYHAAFLQLPPACGGTGPTAGGDELSNQNRLSAWVAVVPFVEASCLWDMISNPYTTGPHPSSNEGLDDLTKTKSCESFRDQLDALSVAPGPLMSEDGSFYFPPMGPAPWKANVYPIWQWGLSTLRCPSDPTQKPQAHAALSNYVFCYGDAIHDVGYPAGEFLDFRLRTADTGSHRGAFKAGRPTRFDDITDGLNHTLLAAEVATSDASRRGFSSITANITDLKDNPSRCLDVVDSSGNVKPDFQLRFTPDGKASRGGNWADGAISWSGFNTILPPNSPNCDTERELRLEGVFSASSLHHGGCHALFADGAVRFVVNTIDTGDLTRASVYTDNPMDSNVDSPYGVWGALGTIAARQNAESKPESP</sequence>
<keyword evidence="3" id="KW-1185">Reference proteome</keyword>
<dbReference type="EMBL" id="JACHXU010000022">
    <property type="protein sequence ID" value="MBB3209267.1"/>
    <property type="molecule type" value="Genomic_DNA"/>
</dbReference>
<reference evidence="2 3" key="1">
    <citation type="submission" date="2020-08" db="EMBL/GenBank/DDBJ databases">
        <title>Genomic Encyclopedia of Type Strains, Phase III (KMG-III): the genomes of soil and plant-associated and newly described type strains.</title>
        <authorList>
            <person name="Whitman W."/>
        </authorList>
    </citation>
    <scope>NUCLEOTIDE SEQUENCE [LARGE SCALE GENOMIC DNA]</scope>
    <source>
        <strain evidence="2 3">CECT 8075</strain>
    </source>
</reference>
<organism evidence="2 3">
    <name type="scientific">Aporhodopirellula rubra</name>
    <dbReference type="NCBI Taxonomy" id="980271"/>
    <lineage>
        <taxon>Bacteria</taxon>
        <taxon>Pseudomonadati</taxon>
        <taxon>Planctomycetota</taxon>
        <taxon>Planctomycetia</taxon>
        <taxon>Pirellulales</taxon>
        <taxon>Pirellulaceae</taxon>
        <taxon>Aporhodopirellula</taxon>
    </lineage>
</organism>
<dbReference type="InterPro" id="IPR045584">
    <property type="entry name" value="Pilin-like"/>
</dbReference>
<dbReference type="PANTHER" id="PTHR30093:SF2">
    <property type="entry name" value="TYPE II SECRETION SYSTEM PROTEIN H"/>
    <property type="match status" value="1"/>
</dbReference>
<dbReference type="NCBIfam" id="TIGR04294">
    <property type="entry name" value="pre_pil_HX9DG"/>
    <property type="match status" value="1"/>
</dbReference>
<feature type="domain" description="DUF1559" evidence="1">
    <location>
        <begin position="37"/>
        <end position="380"/>
    </location>
</feature>
<evidence type="ECO:0000313" key="3">
    <source>
        <dbReference type="Proteomes" id="UP000536179"/>
    </source>
</evidence>
<dbReference type="Pfam" id="PF07596">
    <property type="entry name" value="SBP_bac_10"/>
    <property type="match status" value="1"/>
</dbReference>
<comment type="caution">
    <text evidence="2">The sequence shown here is derived from an EMBL/GenBank/DDBJ whole genome shotgun (WGS) entry which is preliminary data.</text>
</comment>
<dbReference type="AlphaFoldDB" id="A0A7W5E4L6"/>
<dbReference type="Proteomes" id="UP000536179">
    <property type="component" value="Unassembled WGS sequence"/>
</dbReference>
<evidence type="ECO:0000313" key="2">
    <source>
        <dbReference type="EMBL" id="MBB3209267.1"/>
    </source>
</evidence>
<dbReference type="InterPro" id="IPR027558">
    <property type="entry name" value="Pre_pil_HX9DG_C"/>
</dbReference>
<dbReference type="PANTHER" id="PTHR30093">
    <property type="entry name" value="GENERAL SECRETION PATHWAY PROTEIN G"/>
    <property type="match status" value="1"/>
</dbReference>
<evidence type="ECO:0000259" key="1">
    <source>
        <dbReference type="Pfam" id="PF07596"/>
    </source>
</evidence>
<protein>
    <recommendedName>
        <fullName evidence="1">DUF1559 domain-containing protein</fullName>
    </recommendedName>
</protein>
<accession>A0A7W5E4L6</accession>
<proteinExistence type="predicted"/>